<dbReference type="OrthoDB" id="3268967at2759"/>
<dbReference type="InterPro" id="IPR001584">
    <property type="entry name" value="Integrase_cat-core"/>
</dbReference>
<dbReference type="GO" id="GO:0015074">
    <property type="term" value="P:DNA integration"/>
    <property type="evidence" value="ECO:0007669"/>
    <property type="project" value="InterPro"/>
</dbReference>
<keyword evidence="3" id="KW-1185">Reference proteome</keyword>
<accession>A0A0R0M0J8</accession>
<reference evidence="2 3" key="1">
    <citation type="submission" date="2015-07" db="EMBL/GenBank/DDBJ databases">
        <title>The genome of Pseudoloma neurophilia, a relevant intracellular parasite of the zebrafish.</title>
        <authorList>
            <person name="Ndikumana S."/>
            <person name="Pelin A."/>
            <person name="Sanders J."/>
            <person name="Corradi N."/>
        </authorList>
    </citation>
    <scope>NUCLEOTIDE SEQUENCE [LARGE SCALE GENOMIC DNA]</scope>
    <source>
        <strain evidence="2 3">MK1</strain>
    </source>
</reference>
<dbReference type="Proteomes" id="UP000051530">
    <property type="component" value="Unassembled WGS sequence"/>
</dbReference>
<dbReference type="GO" id="GO:0005634">
    <property type="term" value="C:nucleus"/>
    <property type="evidence" value="ECO:0007669"/>
    <property type="project" value="UniProtKB-ARBA"/>
</dbReference>
<protein>
    <submittedName>
        <fullName evidence="2">Pol polyprotein</fullName>
    </submittedName>
</protein>
<dbReference type="Gene3D" id="3.30.420.10">
    <property type="entry name" value="Ribonuclease H-like superfamily/Ribonuclease H"/>
    <property type="match status" value="1"/>
</dbReference>
<dbReference type="AlphaFoldDB" id="A0A0R0M0J8"/>
<evidence type="ECO:0000313" key="2">
    <source>
        <dbReference type="EMBL" id="KRH94995.1"/>
    </source>
</evidence>
<dbReference type="PROSITE" id="PS50994">
    <property type="entry name" value="INTEGRASE"/>
    <property type="match status" value="1"/>
</dbReference>
<dbReference type="InterPro" id="IPR050951">
    <property type="entry name" value="Retrovirus_Pol_polyprotein"/>
</dbReference>
<gene>
    <name evidence="2" type="ORF">M153_69000437</name>
</gene>
<dbReference type="InterPro" id="IPR012337">
    <property type="entry name" value="RNaseH-like_sf"/>
</dbReference>
<evidence type="ECO:0000259" key="1">
    <source>
        <dbReference type="PROSITE" id="PS50994"/>
    </source>
</evidence>
<comment type="caution">
    <text evidence="2">The sequence shown here is derived from an EMBL/GenBank/DDBJ whole genome shotgun (WGS) entry which is preliminary data.</text>
</comment>
<organism evidence="2 3">
    <name type="scientific">Pseudoloma neurophilia</name>
    <dbReference type="NCBI Taxonomy" id="146866"/>
    <lineage>
        <taxon>Eukaryota</taxon>
        <taxon>Fungi</taxon>
        <taxon>Fungi incertae sedis</taxon>
        <taxon>Microsporidia</taxon>
        <taxon>Pseudoloma</taxon>
    </lineage>
</organism>
<name>A0A0R0M0J8_9MICR</name>
<dbReference type="InterPro" id="IPR036397">
    <property type="entry name" value="RNaseH_sf"/>
</dbReference>
<dbReference type="GO" id="GO:0003676">
    <property type="term" value="F:nucleic acid binding"/>
    <property type="evidence" value="ECO:0007669"/>
    <property type="project" value="InterPro"/>
</dbReference>
<dbReference type="PANTHER" id="PTHR37984:SF5">
    <property type="entry name" value="PROTEIN NYNRIN-LIKE"/>
    <property type="match status" value="1"/>
</dbReference>
<dbReference type="PANTHER" id="PTHR37984">
    <property type="entry name" value="PROTEIN CBG26694"/>
    <property type="match status" value="1"/>
</dbReference>
<evidence type="ECO:0000313" key="3">
    <source>
        <dbReference type="Proteomes" id="UP000051530"/>
    </source>
</evidence>
<sequence length="195" mass="22451">MNTKHSIASAYHPQTNGVAERFNRTFVLKLEKTIKSDVADWSNWVSSALYFYNISTIMKLGALPFKILYERYPYDFTLSRLLGSKFKSVVLEEIDRIRAGQIQKVIQIRNNEIAGCRPDESPDDLVVGQVVRRRKTPSEQGCRLVPCWTDPWWITKVLGKGCYWIQGVSGSTDKVNLRDIDLLKIKNWNLPWGRG</sequence>
<dbReference type="VEuPathDB" id="MicrosporidiaDB:M153_69000437"/>
<dbReference type="EMBL" id="LGUB01000011">
    <property type="protein sequence ID" value="KRH94995.1"/>
    <property type="molecule type" value="Genomic_DNA"/>
</dbReference>
<dbReference type="SUPFAM" id="SSF53098">
    <property type="entry name" value="Ribonuclease H-like"/>
    <property type="match status" value="1"/>
</dbReference>
<proteinExistence type="predicted"/>
<feature type="domain" description="Integrase catalytic" evidence="1">
    <location>
        <begin position="1"/>
        <end position="72"/>
    </location>
</feature>